<proteinExistence type="predicted"/>
<protein>
    <submittedName>
        <fullName evidence="1">Uncharacterized protein</fullName>
    </submittedName>
</protein>
<dbReference type="KEGG" id="axe:P40_05450"/>
<keyword evidence="2" id="KW-1185">Reference proteome</keyword>
<organism evidence="1 2">
    <name type="scientific">Alloalcanivorax xenomutans</name>
    <dbReference type="NCBI Taxonomy" id="1094342"/>
    <lineage>
        <taxon>Bacteria</taxon>
        <taxon>Pseudomonadati</taxon>
        <taxon>Pseudomonadota</taxon>
        <taxon>Gammaproteobacteria</taxon>
        <taxon>Oceanospirillales</taxon>
        <taxon>Alcanivoracaceae</taxon>
        <taxon>Alloalcanivorax</taxon>
    </lineage>
</organism>
<gene>
    <name evidence="1" type="ORF">LZG35_09925</name>
</gene>
<evidence type="ECO:0000313" key="1">
    <source>
        <dbReference type="EMBL" id="MCE7508954.1"/>
    </source>
</evidence>
<dbReference type="EMBL" id="JAJVKT010000010">
    <property type="protein sequence ID" value="MCE7508954.1"/>
    <property type="molecule type" value="Genomic_DNA"/>
</dbReference>
<dbReference type="AlphaFoldDB" id="A0A9Q3W5J6"/>
<dbReference type="Proteomes" id="UP001107961">
    <property type="component" value="Unassembled WGS sequence"/>
</dbReference>
<accession>A0A9Q3W5J6</accession>
<reference evidence="1" key="1">
    <citation type="submission" date="2022-01" db="EMBL/GenBank/DDBJ databases">
        <authorList>
            <person name="Karlyshev A.V."/>
            <person name="Jaspars M."/>
        </authorList>
    </citation>
    <scope>NUCLEOTIDE SEQUENCE</scope>
    <source>
        <strain evidence="1">AGSA3-2</strain>
    </source>
</reference>
<comment type="caution">
    <text evidence="1">The sequence shown here is derived from an EMBL/GenBank/DDBJ whole genome shotgun (WGS) entry which is preliminary data.</text>
</comment>
<sequence>MADILPFKKPAKKKVANKSLCRHGFHKWVVAKDTTFDSKQGRLVTLYRCQRCGKTKIEAR</sequence>
<evidence type="ECO:0000313" key="2">
    <source>
        <dbReference type="Proteomes" id="UP001107961"/>
    </source>
</evidence>
<name>A0A9Q3W5J6_9GAMM</name>
<dbReference type="RefSeq" id="WP_022995301.1">
    <property type="nucleotide sequence ID" value="NZ_CP012331.1"/>
</dbReference>